<keyword evidence="3" id="KW-1185">Reference proteome</keyword>
<reference evidence="2 3" key="1">
    <citation type="submission" date="2015-07" db="EMBL/GenBank/DDBJ databases">
        <title>Genome sequence of Levilinea saccharolytica DSM 16555.</title>
        <authorList>
            <person name="Hemp J."/>
            <person name="Ward L.M."/>
            <person name="Pace L.A."/>
            <person name="Fischer W.W."/>
        </authorList>
    </citation>
    <scope>NUCLEOTIDE SEQUENCE [LARGE SCALE GENOMIC DNA]</scope>
    <source>
        <strain evidence="2 3">KIBI-1</strain>
    </source>
</reference>
<feature type="chain" id="PRO_5006133399" description="Lipoprotein" evidence="1">
    <location>
        <begin position="20"/>
        <end position="166"/>
    </location>
</feature>
<gene>
    <name evidence="2" type="ORF">ADN01_05675</name>
</gene>
<evidence type="ECO:0000313" key="3">
    <source>
        <dbReference type="Proteomes" id="UP000050501"/>
    </source>
</evidence>
<organism evidence="2 3">
    <name type="scientific">Levilinea saccharolytica</name>
    <dbReference type="NCBI Taxonomy" id="229921"/>
    <lineage>
        <taxon>Bacteria</taxon>
        <taxon>Bacillati</taxon>
        <taxon>Chloroflexota</taxon>
        <taxon>Anaerolineae</taxon>
        <taxon>Anaerolineales</taxon>
        <taxon>Anaerolineaceae</taxon>
        <taxon>Levilinea</taxon>
    </lineage>
</organism>
<comment type="caution">
    <text evidence="2">The sequence shown here is derived from an EMBL/GenBank/DDBJ whole genome shotgun (WGS) entry which is preliminary data.</text>
</comment>
<sequence>MTRLCAFLTALLLCLSACAPEPPMTRLTQITFSRDSGSILPELQLHEEYTLTRQNAAFSRSGKIAATQANAGAWDLSADPAALEALFTQVEALPCANFKRVEPPDPPDGGGTQTYTLTYASGAPCTLTFDPGVTYSGSEALTQPVQQFLSSLTLPAEAAAPYRLAP</sequence>
<evidence type="ECO:0008006" key="4">
    <source>
        <dbReference type="Google" id="ProtNLM"/>
    </source>
</evidence>
<keyword evidence="1" id="KW-0732">Signal</keyword>
<protein>
    <recommendedName>
        <fullName evidence="4">Lipoprotein</fullName>
    </recommendedName>
</protein>
<dbReference type="STRING" id="229921.ADN01_05675"/>
<evidence type="ECO:0000313" key="2">
    <source>
        <dbReference type="EMBL" id="KPL85806.1"/>
    </source>
</evidence>
<dbReference type="EMBL" id="LGCM01000023">
    <property type="protein sequence ID" value="KPL85806.1"/>
    <property type="molecule type" value="Genomic_DNA"/>
</dbReference>
<dbReference type="Proteomes" id="UP000050501">
    <property type="component" value="Unassembled WGS sequence"/>
</dbReference>
<proteinExistence type="predicted"/>
<dbReference type="AlphaFoldDB" id="A0A0P6Y7M0"/>
<dbReference type="OrthoDB" id="160235at2"/>
<feature type="signal peptide" evidence="1">
    <location>
        <begin position="1"/>
        <end position="19"/>
    </location>
</feature>
<evidence type="ECO:0000256" key="1">
    <source>
        <dbReference type="SAM" id="SignalP"/>
    </source>
</evidence>
<name>A0A0P6Y7M0_9CHLR</name>
<dbReference type="RefSeq" id="WP_062417237.1">
    <property type="nucleotide sequence ID" value="NZ_DF967974.1"/>
</dbReference>
<accession>A0A0P6Y7M0</accession>